<reference evidence="1 2" key="1">
    <citation type="submission" date="2021-12" db="EMBL/GenBank/DDBJ databases">
        <title>Genome sequencing of bacteria with rrn-lacking chromosome and rrn-plasmid.</title>
        <authorList>
            <person name="Anda M."/>
            <person name="Iwasaki W."/>
        </authorList>
    </citation>
    <scope>NUCLEOTIDE SEQUENCE [LARGE SCALE GENOMIC DNA]</scope>
    <source>
        <strain evidence="1 2">DSM 100852</strain>
        <plasmid evidence="1 2">pFA10</plasmid>
    </source>
</reference>
<keyword evidence="2" id="KW-1185">Reference proteome</keyword>
<dbReference type="Proteomes" id="UP001348817">
    <property type="component" value="Plasmid pFA10"/>
</dbReference>
<dbReference type="EMBL" id="AP025324">
    <property type="protein sequence ID" value="BDD13046.1"/>
    <property type="molecule type" value="Genomic_DNA"/>
</dbReference>
<dbReference type="KEGG" id="fax:FUAX_54780"/>
<evidence type="ECO:0000313" key="2">
    <source>
        <dbReference type="Proteomes" id="UP001348817"/>
    </source>
</evidence>
<protein>
    <submittedName>
        <fullName evidence="1">Uncharacterized protein</fullName>
    </submittedName>
</protein>
<dbReference type="InterPro" id="IPR011050">
    <property type="entry name" value="Pectin_lyase_fold/virulence"/>
</dbReference>
<dbReference type="RefSeq" id="WP_338396223.1">
    <property type="nucleotide sequence ID" value="NZ_AP025324.1"/>
</dbReference>
<organism evidence="1 2">
    <name type="scientific">Fulvitalea axinellae</name>
    <dbReference type="NCBI Taxonomy" id="1182444"/>
    <lineage>
        <taxon>Bacteria</taxon>
        <taxon>Pseudomonadati</taxon>
        <taxon>Bacteroidota</taxon>
        <taxon>Cytophagia</taxon>
        <taxon>Cytophagales</taxon>
        <taxon>Persicobacteraceae</taxon>
        <taxon>Fulvitalea</taxon>
    </lineage>
</organism>
<gene>
    <name evidence="1" type="ORF">FUAX_54780</name>
</gene>
<accession>A0AAU9DIS0</accession>
<sequence>MNTQVSTSAQIHRIVDLTPATISGLQLSEGDILISQGFHNFGDCHEVTFKVSPKPLNGSDTEPGDIDLVGNDTLYLKLVHKGTKWASWFGGMNTPKSIDDLPDYMGEGPFFNDSPVLKKAISSLKEGETLFIDSGTWYIGEPVTCDNLPDNISIIGEGNCKITNNEVYGRQLSYNSGDKTSFLNLAGVHETTGSVNLDLTSNYDVNKQSLINHITGWYHITAPAEGDSCYTIGGTKFVCGNQDTAEQGVEDAHNAGKGVQIYINSKLEVPAQDPALPDWAIEKINGVGSHPRDYNGYTIRVKQAKDGEDGILSQINNGANILVFSDPGKSEHPFRTPGARDKQLFNYNMRINS</sequence>
<dbReference type="AlphaFoldDB" id="A0AAU9DIS0"/>
<proteinExistence type="predicted"/>
<keyword evidence="1" id="KW-0614">Plasmid</keyword>
<dbReference type="SUPFAM" id="SSF51126">
    <property type="entry name" value="Pectin lyase-like"/>
    <property type="match status" value="1"/>
</dbReference>
<name>A0AAU9DIS0_9BACT</name>
<evidence type="ECO:0000313" key="1">
    <source>
        <dbReference type="EMBL" id="BDD13046.1"/>
    </source>
</evidence>
<geneLocation type="plasmid" evidence="1 2">
    <name>pFA10</name>
</geneLocation>